<evidence type="ECO:0000313" key="1">
    <source>
        <dbReference type="EMBL" id="KAG7055900.1"/>
    </source>
</evidence>
<comment type="caution">
    <text evidence="1">The sequence shown here is derived from an EMBL/GenBank/DDBJ whole genome shotgun (WGS) entry which is preliminary data.</text>
</comment>
<evidence type="ECO:0000313" key="2">
    <source>
        <dbReference type="Proteomes" id="UP000699042"/>
    </source>
</evidence>
<gene>
    <name evidence="1" type="ORF">JMJ77_008351</name>
</gene>
<proteinExistence type="predicted"/>
<accession>A0A9P7ULM0</accession>
<keyword evidence="2" id="KW-1185">Reference proteome</keyword>
<dbReference type="EMBL" id="JAESDN010000002">
    <property type="protein sequence ID" value="KAG7055900.1"/>
    <property type="molecule type" value="Genomic_DNA"/>
</dbReference>
<name>A0A9P7ULM0_9PEZI</name>
<protein>
    <submittedName>
        <fullName evidence="1">Uncharacterized protein</fullName>
    </submittedName>
</protein>
<dbReference type="AlphaFoldDB" id="A0A9P7ULM0"/>
<sequence>MWYTSFQVGTLWIAGHFTVAMDRLTGDDYW</sequence>
<organism evidence="1 2">
    <name type="scientific">Colletotrichum scovillei</name>
    <dbReference type="NCBI Taxonomy" id="1209932"/>
    <lineage>
        <taxon>Eukaryota</taxon>
        <taxon>Fungi</taxon>
        <taxon>Dikarya</taxon>
        <taxon>Ascomycota</taxon>
        <taxon>Pezizomycotina</taxon>
        <taxon>Sordariomycetes</taxon>
        <taxon>Hypocreomycetidae</taxon>
        <taxon>Glomerellales</taxon>
        <taxon>Glomerellaceae</taxon>
        <taxon>Colletotrichum</taxon>
        <taxon>Colletotrichum acutatum species complex</taxon>
    </lineage>
</organism>
<dbReference type="Proteomes" id="UP000699042">
    <property type="component" value="Unassembled WGS sequence"/>
</dbReference>
<reference evidence="1" key="1">
    <citation type="submission" date="2021-05" db="EMBL/GenBank/DDBJ databases">
        <title>Comparative genomics of three Colletotrichum scovillei strains and genetic complementation revealed genes involved fungal growth and virulence on chili pepper.</title>
        <authorList>
            <person name="Hsieh D.-K."/>
            <person name="Chuang S.-C."/>
            <person name="Chen C.-Y."/>
            <person name="Chao Y.-T."/>
            <person name="Lu M.-Y.J."/>
            <person name="Lee M.-H."/>
            <person name="Shih M.-C."/>
        </authorList>
    </citation>
    <scope>NUCLEOTIDE SEQUENCE</scope>
    <source>
        <strain evidence="1">Coll-153</strain>
    </source>
</reference>